<dbReference type="AlphaFoldDB" id="A0A1Y2HUN6"/>
<keyword evidence="2" id="KW-1185">Reference proteome</keyword>
<reference evidence="1 2" key="1">
    <citation type="submission" date="2016-07" db="EMBL/GenBank/DDBJ databases">
        <title>Pervasive Adenine N6-methylation of Active Genes in Fungi.</title>
        <authorList>
            <consortium name="DOE Joint Genome Institute"/>
            <person name="Mondo S.J."/>
            <person name="Dannebaum R.O."/>
            <person name="Kuo R.C."/>
            <person name="Labutti K."/>
            <person name="Haridas S."/>
            <person name="Kuo A."/>
            <person name="Salamov A."/>
            <person name="Ahrendt S.R."/>
            <person name="Lipzen A."/>
            <person name="Sullivan W."/>
            <person name="Andreopoulos W.B."/>
            <person name="Clum A."/>
            <person name="Lindquist E."/>
            <person name="Daum C."/>
            <person name="Ramamoorthy G.K."/>
            <person name="Gryganskyi A."/>
            <person name="Culley D."/>
            <person name="Magnuson J.K."/>
            <person name="James T.Y."/>
            <person name="O'Malley M.A."/>
            <person name="Stajich J.E."/>
            <person name="Spatafora J.W."/>
            <person name="Visel A."/>
            <person name="Grigoriev I.V."/>
        </authorList>
    </citation>
    <scope>NUCLEOTIDE SEQUENCE [LARGE SCALE GENOMIC DNA]</scope>
    <source>
        <strain evidence="1 2">PL171</strain>
    </source>
</reference>
<organism evidence="1 2">
    <name type="scientific">Catenaria anguillulae PL171</name>
    <dbReference type="NCBI Taxonomy" id="765915"/>
    <lineage>
        <taxon>Eukaryota</taxon>
        <taxon>Fungi</taxon>
        <taxon>Fungi incertae sedis</taxon>
        <taxon>Blastocladiomycota</taxon>
        <taxon>Blastocladiomycetes</taxon>
        <taxon>Blastocladiales</taxon>
        <taxon>Catenariaceae</taxon>
        <taxon>Catenaria</taxon>
    </lineage>
</organism>
<dbReference type="EMBL" id="MCFL01000009">
    <property type="protein sequence ID" value="ORZ38209.1"/>
    <property type="molecule type" value="Genomic_DNA"/>
</dbReference>
<name>A0A1Y2HUN6_9FUNG</name>
<sequence length="99" mass="11311">MSAASLLQFSFSSQRVNNLLFFFAFLSWFLSHLVVSLHHSPFLSFALSLSLASPSDLLFCFSHSSCSTHQISRFAFCRFRPPLIFFVCQMQQVHMCHVG</sequence>
<evidence type="ECO:0000313" key="1">
    <source>
        <dbReference type="EMBL" id="ORZ38209.1"/>
    </source>
</evidence>
<evidence type="ECO:0000313" key="2">
    <source>
        <dbReference type="Proteomes" id="UP000193411"/>
    </source>
</evidence>
<protein>
    <submittedName>
        <fullName evidence="1">Uncharacterized protein</fullName>
    </submittedName>
</protein>
<proteinExistence type="predicted"/>
<accession>A0A1Y2HUN6</accession>
<gene>
    <name evidence="1" type="ORF">BCR44DRAFT_308233</name>
</gene>
<dbReference type="Proteomes" id="UP000193411">
    <property type="component" value="Unassembled WGS sequence"/>
</dbReference>
<comment type="caution">
    <text evidence="1">The sequence shown here is derived from an EMBL/GenBank/DDBJ whole genome shotgun (WGS) entry which is preliminary data.</text>
</comment>